<proteinExistence type="predicted"/>
<sequence length="124" mass="14669">MTEYLNDRIEKFKHSIADKLLEVDLKDFEDHPCHEDIYLEVEEDIFDLMRETTDELNVLLDHKTSFDGWENDLETLDKLVEKMIDFQALQHIIKGHDDVDFTSNLNNYSVNLAQQIKEKLGIEN</sequence>
<accession>A0ABD5F4L0</accession>
<dbReference type="AlphaFoldDB" id="A0ABD5F4L0"/>
<dbReference type="RefSeq" id="WP_311924152.1">
    <property type="nucleotide sequence ID" value="NZ_JARPWV010000036.1"/>
</dbReference>
<name>A0ABD5F4L0_ENTAV</name>
<dbReference type="EMBL" id="JARPWY010000002">
    <property type="protein sequence ID" value="MDT2512856.1"/>
    <property type="molecule type" value="Genomic_DNA"/>
</dbReference>
<dbReference type="Proteomes" id="UP001264335">
    <property type="component" value="Unassembled WGS sequence"/>
</dbReference>
<reference evidence="1 2" key="1">
    <citation type="submission" date="2023-03" db="EMBL/GenBank/DDBJ databases">
        <authorList>
            <person name="Shen W."/>
            <person name="Cai J."/>
        </authorList>
    </citation>
    <scope>NUCLEOTIDE SEQUENCE [LARGE SCALE GENOMIC DNA]</scope>
    <source>
        <strain evidence="1 2">Y2</strain>
    </source>
</reference>
<gene>
    <name evidence="1" type="ORF">P7D79_01295</name>
</gene>
<comment type="caution">
    <text evidence="1">The sequence shown here is derived from an EMBL/GenBank/DDBJ whole genome shotgun (WGS) entry which is preliminary data.</text>
</comment>
<evidence type="ECO:0000313" key="1">
    <source>
        <dbReference type="EMBL" id="MDT2512856.1"/>
    </source>
</evidence>
<protein>
    <submittedName>
        <fullName evidence="1">Uncharacterized protein</fullName>
    </submittedName>
</protein>
<organism evidence="1 2">
    <name type="scientific">Enterococcus avium</name>
    <name type="common">Streptococcus avium</name>
    <dbReference type="NCBI Taxonomy" id="33945"/>
    <lineage>
        <taxon>Bacteria</taxon>
        <taxon>Bacillati</taxon>
        <taxon>Bacillota</taxon>
        <taxon>Bacilli</taxon>
        <taxon>Lactobacillales</taxon>
        <taxon>Enterococcaceae</taxon>
        <taxon>Enterococcus</taxon>
    </lineage>
</organism>
<evidence type="ECO:0000313" key="2">
    <source>
        <dbReference type="Proteomes" id="UP001264335"/>
    </source>
</evidence>